<feature type="region of interest" description="Disordered" evidence="1">
    <location>
        <begin position="91"/>
        <end position="112"/>
    </location>
</feature>
<proteinExistence type="predicted"/>
<evidence type="ECO:0000256" key="1">
    <source>
        <dbReference type="SAM" id="MobiDB-lite"/>
    </source>
</evidence>
<dbReference type="EMBL" id="LWDF02000032">
    <property type="protein sequence ID" value="KAE8259587.1"/>
    <property type="molecule type" value="Genomic_DNA"/>
</dbReference>
<dbReference type="AlphaFoldDB" id="A0A177TFQ6"/>
<keyword evidence="3" id="KW-1185">Reference proteome</keyword>
<organism evidence="2 3">
    <name type="scientific">Tilletia indica</name>
    <dbReference type="NCBI Taxonomy" id="43049"/>
    <lineage>
        <taxon>Eukaryota</taxon>
        <taxon>Fungi</taxon>
        <taxon>Dikarya</taxon>
        <taxon>Basidiomycota</taxon>
        <taxon>Ustilaginomycotina</taxon>
        <taxon>Exobasidiomycetes</taxon>
        <taxon>Tilletiales</taxon>
        <taxon>Tilletiaceae</taxon>
        <taxon>Tilletia</taxon>
    </lineage>
</organism>
<evidence type="ECO:0000313" key="2">
    <source>
        <dbReference type="EMBL" id="KAE8259587.1"/>
    </source>
</evidence>
<feature type="compositionally biased region" description="Low complexity" evidence="1">
    <location>
        <begin position="369"/>
        <end position="386"/>
    </location>
</feature>
<reference evidence="2" key="1">
    <citation type="submission" date="2016-04" db="EMBL/GenBank/DDBJ databases">
        <authorList>
            <person name="Nguyen H.D."/>
            <person name="Samba Siva P."/>
            <person name="Cullis J."/>
            <person name="Levesque C.A."/>
            <person name="Hambleton S."/>
        </authorList>
    </citation>
    <scope>NUCLEOTIDE SEQUENCE</scope>
    <source>
        <strain evidence="2">DAOMC 236416</strain>
    </source>
</reference>
<evidence type="ECO:0000313" key="3">
    <source>
        <dbReference type="Proteomes" id="UP000077521"/>
    </source>
</evidence>
<name>A0A177TFQ6_9BASI</name>
<comment type="caution">
    <text evidence="2">The sequence shown here is derived from an EMBL/GenBank/DDBJ whole genome shotgun (WGS) entry which is preliminary data.</text>
</comment>
<reference evidence="2" key="2">
    <citation type="journal article" date="2019" name="IMA Fungus">
        <title>Genome sequencing and comparison of five Tilletia species to identify candidate genes for the detection of regulated species infecting wheat.</title>
        <authorList>
            <person name="Nguyen H.D.T."/>
            <person name="Sultana T."/>
            <person name="Kesanakurti P."/>
            <person name="Hambleton S."/>
        </authorList>
    </citation>
    <scope>NUCLEOTIDE SEQUENCE</scope>
    <source>
        <strain evidence="2">DAOMC 236416</strain>
    </source>
</reference>
<accession>A0A177TFQ6</accession>
<sequence>MPPTDQTRQKKIVSHWHTRYRRDIYTLQAQHARNVKALSVKAKVDVATARRLIDQRTKHFRNPNLWNIFQEWVKWKRNRVNAEPVEVVAGEPSGSEVRVTETETQPDVDLPALPSSTSRSDLYAAYEALTSANKKAIKGWAKERVGNKPALDNQKEFNLACRDLLSRITNLQLRFGISAVAILAHPGEGIIPQIAFTDQTNVALGSALNSIKKGTTGDHLTTMFDRAVKLRVWERPENEADMDKPIVVSTLPPAQQLAKALIKRIHDTVGPALANDEAATTVWEKATKGGTRLRYKGLFSMIAEARCMIQGWPIEAAALLKHDTTKEASTDGKAMTIWSGSLSNTATWKEGAMDALRMALESDALRATVTPTTAATGQTQDGAAGQSQNDDDEDDFGDADAD</sequence>
<feature type="compositionally biased region" description="Acidic residues" evidence="1">
    <location>
        <begin position="389"/>
        <end position="402"/>
    </location>
</feature>
<dbReference type="Proteomes" id="UP000077521">
    <property type="component" value="Unassembled WGS sequence"/>
</dbReference>
<feature type="region of interest" description="Disordered" evidence="1">
    <location>
        <begin position="369"/>
        <end position="402"/>
    </location>
</feature>
<gene>
    <name evidence="2" type="ORF">A4X13_0g933</name>
</gene>
<protein>
    <submittedName>
        <fullName evidence="2">Uncharacterized protein</fullName>
    </submittedName>
</protein>